<accession>A0AAD9Q8Q5</accession>
<dbReference type="Proteomes" id="UP001249851">
    <property type="component" value="Unassembled WGS sequence"/>
</dbReference>
<proteinExistence type="predicted"/>
<evidence type="ECO:0000313" key="3">
    <source>
        <dbReference type="Proteomes" id="UP001249851"/>
    </source>
</evidence>
<keyword evidence="1" id="KW-0812">Transmembrane</keyword>
<reference evidence="2" key="1">
    <citation type="journal article" date="2023" name="G3 (Bethesda)">
        <title>Whole genome assembly and annotation of the endangered Caribbean coral Acropora cervicornis.</title>
        <authorList>
            <person name="Selwyn J.D."/>
            <person name="Vollmer S.V."/>
        </authorList>
    </citation>
    <scope>NUCLEOTIDE SEQUENCE</scope>
    <source>
        <strain evidence="2">K2</strain>
    </source>
</reference>
<dbReference type="EMBL" id="JARQWQ010000053">
    <property type="protein sequence ID" value="KAK2556777.1"/>
    <property type="molecule type" value="Genomic_DNA"/>
</dbReference>
<protein>
    <submittedName>
        <fullName evidence="2">Uncharacterized protein</fullName>
    </submittedName>
</protein>
<comment type="caution">
    <text evidence="2">The sequence shown here is derived from an EMBL/GenBank/DDBJ whole genome shotgun (WGS) entry which is preliminary data.</text>
</comment>
<organism evidence="2 3">
    <name type="scientific">Acropora cervicornis</name>
    <name type="common">Staghorn coral</name>
    <dbReference type="NCBI Taxonomy" id="6130"/>
    <lineage>
        <taxon>Eukaryota</taxon>
        <taxon>Metazoa</taxon>
        <taxon>Cnidaria</taxon>
        <taxon>Anthozoa</taxon>
        <taxon>Hexacorallia</taxon>
        <taxon>Scleractinia</taxon>
        <taxon>Astrocoeniina</taxon>
        <taxon>Acroporidae</taxon>
        <taxon>Acropora</taxon>
    </lineage>
</organism>
<keyword evidence="1" id="KW-0472">Membrane</keyword>
<feature type="non-terminal residue" evidence="2">
    <location>
        <position position="83"/>
    </location>
</feature>
<gene>
    <name evidence="2" type="ORF">P5673_020979</name>
</gene>
<evidence type="ECO:0000256" key="1">
    <source>
        <dbReference type="SAM" id="Phobius"/>
    </source>
</evidence>
<reference evidence="2" key="2">
    <citation type="journal article" date="2023" name="Science">
        <title>Genomic signatures of disease resistance in endangered staghorn corals.</title>
        <authorList>
            <person name="Vollmer S.V."/>
            <person name="Selwyn J.D."/>
            <person name="Despard B.A."/>
            <person name="Roesel C.L."/>
        </authorList>
    </citation>
    <scope>NUCLEOTIDE SEQUENCE</scope>
    <source>
        <strain evidence="2">K2</strain>
    </source>
</reference>
<feature type="transmembrane region" description="Helical" evidence="1">
    <location>
        <begin position="31"/>
        <end position="49"/>
    </location>
</feature>
<name>A0AAD9Q8Q5_ACRCE</name>
<sequence length="83" mass="9572">ILIGSCLGSFEDPTVNPVRILARPCKIYSESYILTVLMTGSFCFLLYVLSDHALRLEKGHTHFGKPLKSSPYRRKQYVRQFTY</sequence>
<keyword evidence="3" id="KW-1185">Reference proteome</keyword>
<evidence type="ECO:0000313" key="2">
    <source>
        <dbReference type="EMBL" id="KAK2556777.1"/>
    </source>
</evidence>
<dbReference type="AlphaFoldDB" id="A0AAD9Q8Q5"/>
<keyword evidence="1" id="KW-1133">Transmembrane helix</keyword>